<proteinExistence type="predicted"/>
<keyword evidence="2" id="KW-0732">Signal</keyword>
<accession>A0A3P8WPU7</accession>
<reference evidence="3" key="3">
    <citation type="submission" date="2025-09" db="UniProtKB">
        <authorList>
            <consortium name="Ensembl"/>
        </authorList>
    </citation>
    <scope>IDENTIFICATION</scope>
</reference>
<keyword evidence="1" id="KW-0812">Transmembrane</keyword>
<keyword evidence="1" id="KW-1133">Transmembrane helix</keyword>
<dbReference type="InParanoid" id="A0A3P8WPU7"/>
<reference evidence="3 4" key="1">
    <citation type="journal article" date="2014" name="Nat. Genet.">
        <title>Whole-genome sequence of a flatfish provides insights into ZW sex chromosome evolution and adaptation to a benthic lifestyle.</title>
        <authorList>
            <person name="Chen S."/>
            <person name="Zhang G."/>
            <person name="Shao C."/>
            <person name="Huang Q."/>
            <person name="Liu G."/>
            <person name="Zhang P."/>
            <person name="Song W."/>
            <person name="An N."/>
            <person name="Chalopin D."/>
            <person name="Volff J.N."/>
            <person name="Hong Y."/>
            <person name="Li Q."/>
            <person name="Sha Z."/>
            <person name="Zhou H."/>
            <person name="Xie M."/>
            <person name="Yu Q."/>
            <person name="Liu Y."/>
            <person name="Xiang H."/>
            <person name="Wang N."/>
            <person name="Wu K."/>
            <person name="Yang C."/>
            <person name="Zhou Q."/>
            <person name="Liao X."/>
            <person name="Yang L."/>
            <person name="Hu Q."/>
            <person name="Zhang J."/>
            <person name="Meng L."/>
            <person name="Jin L."/>
            <person name="Tian Y."/>
            <person name="Lian J."/>
            <person name="Yang J."/>
            <person name="Miao G."/>
            <person name="Liu S."/>
            <person name="Liang Z."/>
            <person name="Yan F."/>
            <person name="Li Y."/>
            <person name="Sun B."/>
            <person name="Zhang H."/>
            <person name="Zhang J."/>
            <person name="Zhu Y."/>
            <person name="Du M."/>
            <person name="Zhao Y."/>
            <person name="Schartl M."/>
            <person name="Tang Q."/>
            <person name="Wang J."/>
        </authorList>
    </citation>
    <scope>NUCLEOTIDE SEQUENCE</scope>
</reference>
<dbReference type="Ensembl" id="ENSCSET00000028888.1">
    <property type="protein sequence ID" value="ENSCSEP00000028507.1"/>
    <property type="gene ID" value="ENSCSEG00000018241.1"/>
</dbReference>
<reference evidence="3" key="2">
    <citation type="submission" date="2025-08" db="UniProtKB">
        <authorList>
            <consortium name="Ensembl"/>
        </authorList>
    </citation>
    <scope>IDENTIFICATION</scope>
</reference>
<evidence type="ECO:0000313" key="3">
    <source>
        <dbReference type="Ensembl" id="ENSCSEP00000028507.1"/>
    </source>
</evidence>
<dbReference type="GO" id="GO:0007342">
    <property type="term" value="P:fusion of sperm to egg plasma membrane involved in single fertilization"/>
    <property type="evidence" value="ECO:0007669"/>
    <property type="project" value="InterPro"/>
</dbReference>
<organism evidence="3 4">
    <name type="scientific">Cynoglossus semilaevis</name>
    <name type="common">Tongue sole</name>
    <dbReference type="NCBI Taxonomy" id="244447"/>
    <lineage>
        <taxon>Eukaryota</taxon>
        <taxon>Metazoa</taxon>
        <taxon>Chordata</taxon>
        <taxon>Craniata</taxon>
        <taxon>Vertebrata</taxon>
        <taxon>Euteleostomi</taxon>
        <taxon>Actinopterygii</taxon>
        <taxon>Neopterygii</taxon>
        <taxon>Teleostei</taxon>
        <taxon>Neoteleostei</taxon>
        <taxon>Acanthomorphata</taxon>
        <taxon>Carangaria</taxon>
        <taxon>Pleuronectiformes</taxon>
        <taxon>Pleuronectoidei</taxon>
        <taxon>Cynoglossidae</taxon>
        <taxon>Cynoglossinae</taxon>
        <taxon>Cynoglossus</taxon>
    </lineage>
</organism>
<sequence>MVSQAFQSMMSRSGVLLLLLLSVLLLPGSSHCCYQCFISAEDSSRLCSGFYLSRYGIRNMDACFRMLDVVFNNNHRVVAAGRVAKGHEQELKKILEAQILPLADELEYGQVEDSVYERKLQAAAERFITAASRVSRDSGCVPPCGFQTQGGWYDCSSCQYDSCQLPLDCPITDVNVTERQRSAMSCDVPFPLPVSVELVWRFAQGLRTRQLDRFEEVYAGADRVYSIPTTGPQHQGTVMCEIYSEHNSVVRLFFYLSVTSRAADRHQELQELFERSLLPGGRLPSVPGALRRPLPVPSVLLAACLTAVLLLLLLSLGALYWSVTAGETNRLWKD</sequence>
<name>A0A3P8WPU7_CYNSE</name>
<keyword evidence="4" id="KW-1185">Reference proteome</keyword>
<dbReference type="PANTHER" id="PTHR37366">
    <property type="entry name" value="SPERM ACROSOME MEMBRANE-ASSOCIATED PROTEIN 6"/>
    <property type="match status" value="1"/>
</dbReference>
<dbReference type="Proteomes" id="UP000265120">
    <property type="component" value="Chromosome 18"/>
</dbReference>
<feature type="chain" id="PRO_5018034123" evidence="2">
    <location>
        <begin position="33"/>
        <end position="334"/>
    </location>
</feature>
<dbReference type="OMA" id="TQDQSYF"/>
<protein>
    <submittedName>
        <fullName evidence="3">Sperm acrosome associated 6</fullName>
    </submittedName>
</protein>
<evidence type="ECO:0000313" key="4">
    <source>
        <dbReference type="Proteomes" id="UP000265120"/>
    </source>
</evidence>
<dbReference type="STRING" id="244447.ENSCSEP00000028507"/>
<evidence type="ECO:0000256" key="1">
    <source>
        <dbReference type="SAM" id="Phobius"/>
    </source>
</evidence>
<evidence type="ECO:0000256" key="2">
    <source>
        <dbReference type="SAM" id="SignalP"/>
    </source>
</evidence>
<feature type="transmembrane region" description="Helical" evidence="1">
    <location>
        <begin position="299"/>
        <end position="323"/>
    </location>
</feature>
<dbReference type="InterPro" id="IPR034549">
    <property type="entry name" value="SPACA6"/>
</dbReference>
<feature type="signal peptide" evidence="2">
    <location>
        <begin position="1"/>
        <end position="32"/>
    </location>
</feature>
<dbReference type="PANTHER" id="PTHR37366:SF1">
    <property type="entry name" value="SPERM ACROSOME MEMBRANE-ASSOCIATED PROTEIN 6"/>
    <property type="match status" value="1"/>
</dbReference>
<dbReference type="GeneTree" id="ENSGT00940000170150"/>
<keyword evidence="1" id="KW-0472">Membrane</keyword>
<dbReference type="AlphaFoldDB" id="A0A3P8WPU7"/>